<gene>
    <name evidence="3" type="ORF">NliqN6_6263</name>
</gene>
<name>A0A8H3YJT6_9TREE</name>
<reference evidence="3" key="1">
    <citation type="submission" date="2020-07" db="EMBL/GenBank/DDBJ databases">
        <title>Draft Genome Sequence of a Deep-Sea Yeast, Naganishia (Cryptococcus) liquefaciens strain N6.</title>
        <authorList>
            <person name="Han Y.W."/>
            <person name="Kajitani R."/>
            <person name="Morimoto H."/>
            <person name="Parhat M."/>
            <person name="Tsubouchi H."/>
            <person name="Bakenova O."/>
            <person name="Ogata M."/>
            <person name="Argunhan B."/>
            <person name="Aoki R."/>
            <person name="Kajiwara S."/>
            <person name="Itoh T."/>
            <person name="Iwasaki H."/>
        </authorList>
    </citation>
    <scope>NUCLEOTIDE SEQUENCE</scope>
    <source>
        <strain evidence="3">N6</strain>
    </source>
</reference>
<feature type="region of interest" description="Disordered" evidence="2">
    <location>
        <begin position="560"/>
        <end position="586"/>
    </location>
</feature>
<dbReference type="Gene3D" id="3.20.20.80">
    <property type="entry name" value="Glycosidases"/>
    <property type="match status" value="1"/>
</dbReference>
<feature type="compositionally biased region" description="Pro residues" evidence="2">
    <location>
        <begin position="476"/>
        <end position="486"/>
    </location>
</feature>
<comment type="caution">
    <text evidence="3">The sequence shown here is derived from an EMBL/GenBank/DDBJ whole genome shotgun (WGS) entry which is preliminary data.</text>
</comment>
<organism evidence="3 4">
    <name type="scientific">Naganishia liquefaciens</name>
    <dbReference type="NCBI Taxonomy" id="104408"/>
    <lineage>
        <taxon>Eukaryota</taxon>
        <taxon>Fungi</taxon>
        <taxon>Dikarya</taxon>
        <taxon>Basidiomycota</taxon>
        <taxon>Agaricomycotina</taxon>
        <taxon>Tremellomycetes</taxon>
        <taxon>Filobasidiales</taxon>
        <taxon>Filobasidiaceae</taxon>
        <taxon>Naganishia</taxon>
    </lineage>
</organism>
<dbReference type="OrthoDB" id="2589715at2759"/>
<evidence type="ECO:0008006" key="5">
    <source>
        <dbReference type="Google" id="ProtNLM"/>
    </source>
</evidence>
<evidence type="ECO:0000313" key="4">
    <source>
        <dbReference type="Proteomes" id="UP000620104"/>
    </source>
</evidence>
<feature type="coiled-coil region" evidence="1">
    <location>
        <begin position="128"/>
        <end position="162"/>
    </location>
</feature>
<accession>A0A8H3YJT6</accession>
<feature type="region of interest" description="Disordered" evidence="2">
    <location>
        <begin position="451"/>
        <end position="514"/>
    </location>
</feature>
<dbReference type="CDD" id="cd11576">
    <property type="entry name" value="GH99_GH71_like_2"/>
    <property type="match status" value="1"/>
</dbReference>
<evidence type="ECO:0000313" key="3">
    <source>
        <dbReference type="EMBL" id="GHJ89861.1"/>
    </source>
</evidence>
<feature type="region of interest" description="Disordered" evidence="2">
    <location>
        <begin position="1"/>
        <end position="20"/>
    </location>
</feature>
<evidence type="ECO:0000256" key="2">
    <source>
        <dbReference type="SAM" id="MobiDB-lite"/>
    </source>
</evidence>
<protein>
    <recommendedName>
        <fullName evidence="5">Xylosidase/arabinosidase</fullName>
    </recommendedName>
</protein>
<feature type="compositionally biased region" description="Polar residues" evidence="2">
    <location>
        <begin position="528"/>
        <end position="544"/>
    </location>
</feature>
<proteinExistence type="predicted"/>
<dbReference type="Proteomes" id="UP000620104">
    <property type="component" value="Unassembled WGS sequence"/>
</dbReference>
<sequence length="610" mass="69132">MAPRIGMLNSQRNELVEQEDPSTLKGKFMVGYQGWFTCPGDGRPVHDGHHGWIHWMDKPLKDGGHVTFDLWPSTREMDQDELYPIPGLSVCSDGLVSRPAQVFSSRNPKTVRRHFRWMREHHVAGVFLQRFLSEVKDGDNDIRRLRDEVLQLVRTSAEAEGRVWAVMYDVSGIKGEDVEKSIKDDILHLINVLKVTDSASYLHERGMPVLAIWGMGMSNDNHSPASLVRLLDWIQSVFLNGAYIFAGSPSHWRTRDGDCDCDPMFEQVWRKVHNLSPWYVGRFSDGEGADVFRKRMREDMELLQKEDATHGIHRDYTPVVFPGFSWRNLHGGPLNEIPRQGGTFLYRQLYNALSLNVSSVYGAMMDEMDEATALMPAEPDSKKTPQEIPFLALDADGMTLPDTWYLRICALASTALAKQAMLPSKFPLEELQAYQYDKNWRNHALTASAPVDLASREPPPLPPNRPSPEVSMHVPPVIPPRLPPALPQRGVSNQQKEERRLPPLPPNGLRLQVREPPARRQIPEMSLHDQSPSSSQANTDPKPNQATAMLNRYIATPENRAQASSLYDKVNEKTQQTLTRERKEKLARSMENVGAAGYSLFNKIKKSARE</sequence>
<dbReference type="EMBL" id="BLZA01000049">
    <property type="protein sequence ID" value="GHJ89861.1"/>
    <property type="molecule type" value="Genomic_DNA"/>
</dbReference>
<feature type="region of interest" description="Disordered" evidence="2">
    <location>
        <begin position="525"/>
        <end position="544"/>
    </location>
</feature>
<dbReference type="AlphaFoldDB" id="A0A8H3YJT6"/>
<keyword evidence="1" id="KW-0175">Coiled coil</keyword>
<feature type="compositionally biased region" description="Pro residues" evidence="2">
    <location>
        <begin position="457"/>
        <end position="466"/>
    </location>
</feature>
<evidence type="ECO:0000256" key="1">
    <source>
        <dbReference type="SAM" id="Coils"/>
    </source>
</evidence>
<keyword evidence="4" id="KW-1185">Reference proteome</keyword>